<reference evidence="2 3" key="1">
    <citation type="submission" date="2015-01" db="EMBL/GenBank/DDBJ databases">
        <title>The Genome Sequence of Cryptococcus gattii EJB2.</title>
        <authorList>
            <consortium name="The Broad Institute Genomics Platform"/>
            <person name="Cuomo C."/>
            <person name="Litvintseva A."/>
            <person name="Chen Y."/>
            <person name="Heitman J."/>
            <person name="Sun S."/>
            <person name="Springer D."/>
            <person name="Dromer F."/>
            <person name="Young S."/>
            <person name="Zeng Q."/>
            <person name="Gargeya S."/>
            <person name="Abouelleil A."/>
            <person name="Alvarado L."/>
            <person name="Chapman S.B."/>
            <person name="Gainer-Dewar J."/>
            <person name="Goldberg J."/>
            <person name="Griggs A."/>
            <person name="Gujja S."/>
            <person name="Hansen M."/>
            <person name="Howarth C."/>
            <person name="Imamovic A."/>
            <person name="Larimer J."/>
            <person name="Murphy C."/>
            <person name="Naylor J."/>
            <person name="Pearson M."/>
            <person name="Priest M."/>
            <person name="Roberts A."/>
            <person name="Saif S."/>
            <person name="Shea T."/>
            <person name="Sykes S."/>
            <person name="Wortman J."/>
            <person name="Nusbaum C."/>
            <person name="Birren B."/>
        </authorList>
    </citation>
    <scope>NUCLEOTIDE SEQUENCE [LARGE SCALE GENOMIC DNA]</scope>
    <source>
        <strain evidence="2 3">EJB2</strain>
    </source>
</reference>
<sequence>MVFIYTPINRIYQDRRSCQSHGRQLQSSEIQDVIISNCSAKSSDKANGHQRVGALIDDENNRRRAKATL</sequence>
<dbReference type="EMBL" id="KN848736">
    <property type="protein sequence ID" value="KIR77813.1"/>
    <property type="molecule type" value="Genomic_DNA"/>
</dbReference>
<protein>
    <submittedName>
        <fullName evidence="2">Uncharacterized protein</fullName>
    </submittedName>
</protein>
<evidence type="ECO:0000313" key="2">
    <source>
        <dbReference type="EMBL" id="KIR77813.1"/>
    </source>
</evidence>
<accession>A0ABR5BQK6</accession>
<feature type="region of interest" description="Disordered" evidence="1">
    <location>
        <begin position="43"/>
        <end position="69"/>
    </location>
</feature>
<gene>
    <name evidence="2" type="ORF">I306_05047</name>
</gene>
<proteinExistence type="predicted"/>
<dbReference type="Proteomes" id="UP000054272">
    <property type="component" value="Unassembled WGS sequence"/>
</dbReference>
<name>A0ABR5BQK6_9TREE</name>
<evidence type="ECO:0000313" key="3">
    <source>
        <dbReference type="Proteomes" id="UP000054272"/>
    </source>
</evidence>
<keyword evidence="3" id="KW-1185">Reference proteome</keyword>
<organism evidence="2 3">
    <name type="scientific">Cryptococcus gattii EJB2</name>
    <dbReference type="NCBI Taxonomy" id="1296103"/>
    <lineage>
        <taxon>Eukaryota</taxon>
        <taxon>Fungi</taxon>
        <taxon>Dikarya</taxon>
        <taxon>Basidiomycota</taxon>
        <taxon>Agaricomycotina</taxon>
        <taxon>Tremellomycetes</taxon>
        <taxon>Tremellales</taxon>
        <taxon>Cryptococcaceae</taxon>
        <taxon>Cryptococcus</taxon>
        <taxon>Cryptococcus gattii species complex</taxon>
    </lineage>
</organism>
<evidence type="ECO:0000256" key="1">
    <source>
        <dbReference type="SAM" id="MobiDB-lite"/>
    </source>
</evidence>